<keyword evidence="8" id="KW-0863">Zinc-finger</keyword>
<dbReference type="SUPFAM" id="SSF57850">
    <property type="entry name" value="RING/U-box"/>
    <property type="match status" value="1"/>
</dbReference>
<evidence type="ECO:0000256" key="13">
    <source>
        <dbReference type="SAM" id="MobiDB-lite"/>
    </source>
</evidence>
<dbReference type="Proteomes" id="UP000332933">
    <property type="component" value="Unassembled WGS sequence"/>
</dbReference>
<sequence>MGDAFEEEECRVCRGEAVSCVDDCPAYLRKRCLMIDALLGSIRFVHSDCLTEWLAISKKDVCELCGFTFAFQPVYADDCPKTLPARELVFSVLIVALKKWVPFVIRGVLVVIAWAIVAPWCTSWLYRLWLLRAATMGTVNFQDRVQNYELVLADVFSGLVLIVVVVCSFLSLMSFADFLRFNMDNFVEEPNEEAELRHREMLVAQEMEAVELAPRLRANQENVRLIERIDGIDEWVADDSDEGESEDESDEDEEEVLPADAAGHAEVRPVDHLRGRRHPVAPAMPPLGGGFRAGLRNPLFPAPPRRLRVRQNDNLPLFDEAIQQIPHAAVFRPHVARNLRPDPRVMEANNQNNVRNNRRRRVAPVRNNNVPVENNNGAAPFPANNNEWDDDFDHMEINIAMDEVVGFRGPLYILVRNVSWFLAFNGAYLGIFAFIPYTLGSTIVATFGKFMPPIDIPTHDAVEVLSVVYRFTGMVLNSTEAAQARGDCIQFVDVLTCCIGYFAFSGTIIMWRVAVNTISTYTHRPLLAGLLWFLSCLNAVVKVGTLLMLKMIVLPVVLGVGVDFATLQLFLVSPWDRLAFAMENMLASLMIHWVMGIAFMIFITVVVLQMREVMHPDILAATIRPQEANNDLLKALLADPSIKHARRMLLSSAIYAILMALLIYTPIRLVYAVAPSLFPLQLHYYYIFAHLQVPLELFLAHMIILNTLDNYKQSFGQFQSTWITSLCLRFGLVEYLLPRVPALPGSDDEYIVLSIPPLSLNPVIEQPPANERLYGARYVPWPEDGLVDPTMIEYNLLPRQYPSHIVARVALLSFCCWWATVSCIAIATLGPLFMGRLATSMLERYVGVCHDSLSFAAGVLASWVLINGFKVCQVLLIQERDVHPQLKTQGYSLRNMNAVALLQLLTTWTVVYPVLLGLMGALLLQTNTWPSVWEMHAFGFVVLHVGAWFVCCFSLTKQPRRGRHQNAPNGGAAPAAANRDDRLEELRHAEPGVVTSLRIAYEQLCFHVTANDEGVEHTQDLTSRCFDIGQFYDNVVVPLGFAMAVCIVLPWLCSKIHSLLGWSHLSETHVFRAAFATQLLGLLVITSQSHAARWLTSLHDSIRDERQSLASSRIQLGSILMRSSADLPALRRAEPQQLQPRRPWILMSIFGNSDRFIQDAARSPGPIYHSTVESLEHSPKKGAIALRQDYAQPQPDHAGGHGQRDSWIKGQFSPSISIHDAGIHLSPSHYDADVSIIKSRFPSLSFPKSERFLSQKVCMTDKNHQRELIATDSPGPKYNVELRQYKANAPKYTFQKGHTHILKPGSPVKSHRESWLSVINRKGVLLSPPAHVSHPPPDASAIPNSLFSSQNQSEFGGRPTSTSKFGTAPRFGLRETPRRDQSTVGMQRVQYISARHARENMGEFSPGPIYTPYKPAKPGGRLAPATKLSSPSKYDEIRAPDTNLSSRSCWLSGNIRKNSGREIMLMKTGDNAPGPGAYSHSSSAFASANFSHNAKVKRKELQAQAPPRGACGGGGGGRTPRTRGVPKEPMSSSATDSTAVVPVILSPNMHADTADGTNEEEDLENALMHLVLLASDTSPAREQRLRPLGSERQNPRRTTLPAPPNPSAPHTTFPTHEACIDALVSAVGANHFRVVRVDNRRAIDEDDSSTRDDDTEKCATLQCNYDAYGTDDQEDVTIAAAAAVLLATPDAPLDKAAAVWTLPLFCPWALHITRDGASRWRVQPPSPWRAHNHELRIHDVVPLPRAIYASMPSGPWKGSLWAEFVVGQWCRGHGFDIVPSPQPRTRSGCIVLVCQHSHEHYESPMQLNCLWSVELLAVDDNNDDEADDERLWTLRKTQMDHTHGVRQSRLALGLALTEVESDHEADASPVAAR</sequence>
<keyword evidence="7" id="KW-0479">Metal-binding</keyword>
<feature type="region of interest" description="Disordered" evidence="13">
    <location>
        <begin position="1350"/>
        <end position="1385"/>
    </location>
</feature>
<protein>
    <recommendedName>
        <fullName evidence="4">RING-type E3 ubiquitin transferase</fullName>
        <ecNumber evidence="4">2.3.2.27</ecNumber>
    </recommendedName>
</protein>
<feature type="domain" description="RING-CH-type" evidence="15">
    <location>
        <begin position="2"/>
        <end position="72"/>
    </location>
</feature>
<dbReference type="InterPro" id="IPR013083">
    <property type="entry name" value="Znf_RING/FYVE/PHD"/>
</dbReference>
<dbReference type="SMART" id="SM00744">
    <property type="entry name" value="RINGv"/>
    <property type="match status" value="1"/>
</dbReference>
<dbReference type="EMBL" id="CAADRA010007504">
    <property type="protein sequence ID" value="VFU01571.1"/>
    <property type="molecule type" value="Genomic_DNA"/>
</dbReference>
<evidence type="ECO:0000256" key="5">
    <source>
        <dbReference type="ARBA" id="ARBA00022679"/>
    </source>
</evidence>
<evidence type="ECO:0000256" key="7">
    <source>
        <dbReference type="ARBA" id="ARBA00022723"/>
    </source>
</evidence>
<dbReference type="InterPro" id="IPR011016">
    <property type="entry name" value="Znf_RING-CH"/>
</dbReference>
<evidence type="ECO:0000256" key="14">
    <source>
        <dbReference type="SAM" id="Phobius"/>
    </source>
</evidence>
<feature type="region of interest" description="Disordered" evidence="13">
    <location>
        <begin position="236"/>
        <end position="265"/>
    </location>
</feature>
<dbReference type="GO" id="GO:0008270">
    <property type="term" value="F:zinc ion binding"/>
    <property type="evidence" value="ECO:0007669"/>
    <property type="project" value="UniProtKB-KW"/>
</dbReference>
<feature type="compositionally biased region" description="Basic and acidic residues" evidence="13">
    <location>
        <begin position="1372"/>
        <end position="1381"/>
    </location>
</feature>
<proteinExistence type="predicted"/>
<evidence type="ECO:0000256" key="11">
    <source>
        <dbReference type="ARBA" id="ARBA00022989"/>
    </source>
</evidence>
<evidence type="ECO:0000259" key="15">
    <source>
        <dbReference type="PROSITE" id="PS51292"/>
    </source>
</evidence>
<feature type="transmembrane region" description="Helical" evidence="14">
    <location>
        <begin position="809"/>
        <end position="833"/>
    </location>
</feature>
<evidence type="ECO:0000256" key="1">
    <source>
        <dbReference type="ARBA" id="ARBA00000900"/>
    </source>
</evidence>
<evidence type="ECO:0000256" key="4">
    <source>
        <dbReference type="ARBA" id="ARBA00012483"/>
    </source>
</evidence>
<name>A0A485LT67_9STRA</name>
<evidence type="ECO:0000256" key="9">
    <source>
        <dbReference type="ARBA" id="ARBA00022786"/>
    </source>
</evidence>
<keyword evidence="9" id="KW-0833">Ubl conjugation pathway</keyword>
<feature type="transmembrane region" description="Helical" evidence="14">
    <location>
        <begin position="155"/>
        <end position="176"/>
    </location>
</feature>
<evidence type="ECO:0000313" key="16">
    <source>
        <dbReference type="EMBL" id="KAF0682927.1"/>
    </source>
</evidence>
<feature type="transmembrane region" description="Helical" evidence="14">
    <location>
        <begin position="936"/>
        <end position="956"/>
    </location>
</feature>
<gene>
    <name evidence="17" type="primary">Aste57867_24940</name>
    <name evidence="16" type="ORF">As57867_024862</name>
    <name evidence="17" type="ORF">ASTE57867_24940</name>
</gene>
<dbReference type="GO" id="GO:0061630">
    <property type="term" value="F:ubiquitin protein ligase activity"/>
    <property type="evidence" value="ECO:0007669"/>
    <property type="project" value="UniProtKB-EC"/>
</dbReference>
<dbReference type="EC" id="2.3.2.27" evidence="4"/>
<reference evidence="17 18" key="1">
    <citation type="submission" date="2019-03" db="EMBL/GenBank/DDBJ databases">
        <authorList>
            <person name="Gaulin E."/>
            <person name="Dumas B."/>
        </authorList>
    </citation>
    <scope>NUCLEOTIDE SEQUENCE [LARGE SCALE GENOMIC DNA]</scope>
    <source>
        <strain evidence="17">CBS 568.67</strain>
    </source>
</reference>
<feature type="region of interest" description="Disordered" evidence="13">
    <location>
        <begin position="1420"/>
        <end position="1440"/>
    </location>
</feature>
<feature type="transmembrane region" description="Helical" evidence="14">
    <location>
        <begin position="585"/>
        <end position="608"/>
    </location>
</feature>
<keyword evidence="10" id="KW-0862">Zinc</keyword>
<keyword evidence="12 14" id="KW-0472">Membrane</keyword>
<feature type="transmembrane region" description="Helical" evidence="14">
    <location>
        <begin position="683"/>
        <end position="705"/>
    </location>
</feature>
<comment type="subcellular location">
    <subcellularLocation>
        <location evidence="2">Membrane</location>
        <topology evidence="2">Multi-pass membrane protein</topology>
    </subcellularLocation>
</comment>
<feature type="transmembrane region" description="Helical" evidence="14">
    <location>
        <begin position="552"/>
        <end position="573"/>
    </location>
</feature>
<evidence type="ECO:0000256" key="2">
    <source>
        <dbReference type="ARBA" id="ARBA00004141"/>
    </source>
</evidence>
<feature type="transmembrane region" description="Helical" evidence="14">
    <location>
        <begin position="103"/>
        <end position="126"/>
    </location>
</feature>
<evidence type="ECO:0000313" key="17">
    <source>
        <dbReference type="EMBL" id="VFU01571.1"/>
    </source>
</evidence>
<dbReference type="EMBL" id="VJMH01007478">
    <property type="protein sequence ID" value="KAF0682927.1"/>
    <property type="molecule type" value="Genomic_DNA"/>
</dbReference>
<feature type="compositionally biased region" description="Polar residues" evidence="13">
    <location>
        <begin position="1350"/>
        <end position="1365"/>
    </location>
</feature>
<organism evidence="17 18">
    <name type="scientific">Aphanomyces stellatus</name>
    <dbReference type="NCBI Taxonomy" id="120398"/>
    <lineage>
        <taxon>Eukaryota</taxon>
        <taxon>Sar</taxon>
        <taxon>Stramenopiles</taxon>
        <taxon>Oomycota</taxon>
        <taxon>Saprolegniomycetes</taxon>
        <taxon>Saprolegniales</taxon>
        <taxon>Verrucalvaceae</taxon>
        <taxon>Aphanomyces</taxon>
    </lineage>
</organism>
<dbReference type="PANTHER" id="PTHR13145">
    <property type="entry name" value="SSM4 PROTEIN"/>
    <property type="match status" value="1"/>
</dbReference>
<feature type="region of interest" description="Disordered" evidence="13">
    <location>
        <begin position="1575"/>
        <end position="1613"/>
    </location>
</feature>
<feature type="transmembrane region" description="Helical" evidence="14">
    <location>
        <begin position="1031"/>
        <end position="1052"/>
    </location>
</feature>
<comment type="catalytic activity">
    <reaction evidence="1">
        <text>S-ubiquitinyl-[E2 ubiquitin-conjugating enzyme]-L-cysteine + [acceptor protein]-L-lysine = [E2 ubiquitin-conjugating enzyme]-L-cysteine + N(6)-ubiquitinyl-[acceptor protein]-L-lysine.</text>
        <dbReference type="EC" id="2.3.2.27"/>
    </reaction>
</comment>
<feature type="transmembrane region" description="Helical" evidence="14">
    <location>
        <begin position="418"/>
        <end position="439"/>
    </location>
</feature>
<evidence type="ECO:0000256" key="3">
    <source>
        <dbReference type="ARBA" id="ARBA00004906"/>
    </source>
</evidence>
<dbReference type="GO" id="GO:0036503">
    <property type="term" value="P:ERAD pathway"/>
    <property type="evidence" value="ECO:0007669"/>
    <property type="project" value="TreeGrafter"/>
</dbReference>
<evidence type="ECO:0000256" key="12">
    <source>
        <dbReference type="ARBA" id="ARBA00023136"/>
    </source>
</evidence>
<feature type="transmembrane region" description="Helical" evidence="14">
    <location>
        <begin position="653"/>
        <end position="671"/>
    </location>
</feature>
<keyword evidence="6 14" id="KW-0812">Transmembrane</keyword>
<feature type="transmembrane region" description="Helical" evidence="14">
    <location>
        <begin position="526"/>
        <end position="545"/>
    </location>
</feature>
<dbReference type="PANTHER" id="PTHR13145:SF0">
    <property type="entry name" value="E3 UBIQUITIN-PROTEIN LIGASE MARCHF6"/>
    <property type="match status" value="1"/>
</dbReference>
<feature type="transmembrane region" description="Helical" evidence="14">
    <location>
        <begin position="491"/>
        <end position="514"/>
    </location>
</feature>
<keyword evidence="18" id="KW-1185">Reference proteome</keyword>
<keyword evidence="11 14" id="KW-1133">Transmembrane helix</keyword>
<reference evidence="16" key="2">
    <citation type="submission" date="2019-06" db="EMBL/GenBank/DDBJ databases">
        <title>Genomics analysis of Aphanomyces spp. identifies a new class of oomycete effector associated with host adaptation.</title>
        <authorList>
            <person name="Gaulin E."/>
        </authorList>
    </citation>
    <scope>NUCLEOTIDE SEQUENCE</scope>
    <source>
        <strain evidence="16">CBS 578.67</strain>
    </source>
</reference>
<feature type="transmembrane region" description="Helical" evidence="14">
    <location>
        <begin position="853"/>
        <end position="877"/>
    </location>
</feature>
<evidence type="ECO:0000256" key="6">
    <source>
        <dbReference type="ARBA" id="ARBA00022692"/>
    </source>
</evidence>
<evidence type="ECO:0000256" key="8">
    <source>
        <dbReference type="ARBA" id="ARBA00022771"/>
    </source>
</evidence>
<dbReference type="GO" id="GO:0005789">
    <property type="term" value="C:endoplasmic reticulum membrane"/>
    <property type="evidence" value="ECO:0007669"/>
    <property type="project" value="TreeGrafter"/>
</dbReference>
<accession>A0A485LT67</accession>
<evidence type="ECO:0000313" key="18">
    <source>
        <dbReference type="Proteomes" id="UP000332933"/>
    </source>
</evidence>
<feature type="transmembrane region" description="Helical" evidence="14">
    <location>
        <begin position="898"/>
        <end position="924"/>
    </location>
</feature>
<feature type="compositionally biased region" description="Acidic residues" evidence="13">
    <location>
        <begin position="236"/>
        <end position="257"/>
    </location>
</feature>
<dbReference type="PROSITE" id="PS51292">
    <property type="entry name" value="ZF_RING_CH"/>
    <property type="match status" value="1"/>
</dbReference>
<evidence type="ECO:0000256" key="10">
    <source>
        <dbReference type="ARBA" id="ARBA00022833"/>
    </source>
</evidence>
<keyword evidence="5" id="KW-0808">Transferase</keyword>
<dbReference type="OrthoDB" id="264354at2759"/>
<comment type="pathway">
    <text evidence="3">Protein modification; protein ubiquitination.</text>
</comment>
<dbReference type="Gene3D" id="3.30.40.10">
    <property type="entry name" value="Zinc/RING finger domain, C3HC4 (zinc finger)"/>
    <property type="match status" value="1"/>
</dbReference>
<feature type="region of interest" description="Disordered" evidence="13">
    <location>
        <begin position="1500"/>
        <end position="1537"/>
    </location>
</feature>